<evidence type="ECO:0000256" key="6">
    <source>
        <dbReference type="ARBA" id="ARBA00022475"/>
    </source>
</evidence>
<evidence type="ECO:0000256" key="7">
    <source>
        <dbReference type="ARBA" id="ARBA00022519"/>
    </source>
</evidence>
<gene>
    <name evidence="13" type="ORF">SAMN05421546_1956</name>
</gene>
<organism evidence="13 14">
    <name type="scientific">Solilutibacter tolerans</name>
    <dbReference type="NCBI Taxonomy" id="1604334"/>
    <lineage>
        <taxon>Bacteria</taxon>
        <taxon>Pseudomonadati</taxon>
        <taxon>Pseudomonadota</taxon>
        <taxon>Gammaproteobacteria</taxon>
        <taxon>Lysobacterales</taxon>
        <taxon>Lysobacteraceae</taxon>
        <taxon>Solilutibacter</taxon>
    </lineage>
</organism>
<comment type="function">
    <text evidence="1 12">Required for the export of heme to the periplasm for the biogenesis of c-type cytochromes.</text>
</comment>
<dbReference type="GO" id="GO:0017004">
    <property type="term" value="P:cytochrome complex assembly"/>
    <property type="evidence" value="ECO:0007669"/>
    <property type="project" value="UniProtKB-KW"/>
</dbReference>
<feature type="transmembrane region" description="Helical" evidence="12">
    <location>
        <begin position="6"/>
        <end position="24"/>
    </location>
</feature>
<sequence length="54" mass="6227">MSYREYVIAAYVVFALMLAWDWLAPKLTIARARRAALQLAKRRAARDGQSETTR</sequence>
<evidence type="ECO:0000256" key="12">
    <source>
        <dbReference type="RuleBase" id="RU363101"/>
    </source>
</evidence>
<keyword evidence="10 12" id="KW-1133">Transmembrane helix</keyword>
<accession>A0A1N6W3T9</accession>
<dbReference type="Pfam" id="PF04995">
    <property type="entry name" value="CcmD"/>
    <property type="match status" value="1"/>
</dbReference>
<keyword evidence="9 12" id="KW-0201">Cytochrome c-type biogenesis</keyword>
<dbReference type="Proteomes" id="UP000241788">
    <property type="component" value="Unassembled WGS sequence"/>
</dbReference>
<comment type="subcellular location">
    <subcellularLocation>
        <location evidence="2 12">Cell inner membrane</location>
        <topology evidence="2 12">Single-pass membrane protein</topology>
    </subcellularLocation>
</comment>
<keyword evidence="5 12" id="KW-0813">Transport</keyword>
<evidence type="ECO:0000313" key="14">
    <source>
        <dbReference type="Proteomes" id="UP000241788"/>
    </source>
</evidence>
<reference evidence="14" key="1">
    <citation type="submission" date="2017-01" db="EMBL/GenBank/DDBJ databases">
        <authorList>
            <person name="Varghese N."/>
            <person name="Submissions S."/>
        </authorList>
    </citation>
    <scope>NUCLEOTIDE SEQUENCE [LARGE SCALE GENOMIC DNA]</scope>
    <source>
        <strain evidence="14">UM1</strain>
    </source>
</reference>
<evidence type="ECO:0000256" key="8">
    <source>
        <dbReference type="ARBA" id="ARBA00022692"/>
    </source>
</evidence>
<keyword evidence="7 12" id="KW-0997">Cell inner membrane</keyword>
<keyword evidence="6 12" id="KW-1003">Cell membrane</keyword>
<comment type="similarity">
    <text evidence="3 12">Belongs to the CcmD/CycX/HelD family.</text>
</comment>
<name>A0A1N6W3T9_9GAMM</name>
<evidence type="ECO:0000256" key="2">
    <source>
        <dbReference type="ARBA" id="ARBA00004377"/>
    </source>
</evidence>
<dbReference type="RefSeq" id="WP_129582886.1">
    <property type="nucleotide sequence ID" value="NZ_FTLW01000004.1"/>
</dbReference>
<keyword evidence="11 12" id="KW-0472">Membrane</keyword>
<evidence type="ECO:0000313" key="13">
    <source>
        <dbReference type="EMBL" id="SIQ84708.1"/>
    </source>
</evidence>
<evidence type="ECO:0000256" key="11">
    <source>
        <dbReference type="ARBA" id="ARBA00023136"/>
    </source>
</evidence>
<evidence type="ECO:0000256" key="3">
    <source>
        <dbReference type="ARBA" id="ARBA00008741"/>
    </source>
</evidence>
<evidence type="ECO:0000256" key="1">
    <source>
        <dbReference type="ARBA" id="ARBA00002442"/>
    </source>
</evidence>
<protein>
    <recommendedName>
        <fullName evidence="4 12">Heme exporter protein D</fullName>
    </recommendedName>
</protein>
<evidence type="ECO:0000256" key="5">
    <source>
        <dbReference type="ARBA" id="ARBA00022448"/>
    </source>
</evidence>
<keyword evidence="8 12" id="KW-0812">Transmembrane</keyword>
<evidence type="ECO:0000256" key="4">
    <source>
        <dbReference type="ARBA" id="ARBA00016461"/>
    </source>
</evidence>
<dbReference type="EMBL" id="FTLW01000004">
    <property type="protein sequence ID" value="SIQ84708.1"/>
    <property type="molecule type" value="Genomic_DNA"/>
</dbReference>
<dbReference type="GO" id="GO:0005886">
    <property type="term" value="C:plasma membrane"/>
    <property type="evidence" value="ECO:0007669"/>
    <property type="project" value="UniProtKB-SubCell"/>
</dbReference>
<evidence type="ECO:0000256" key="9">
    <source>
        <dbReference type="ARBA" id="ARBA00022748"/>
    </source>
</evidence>
<dbReference type="GO" id="GO:0015886">
    <property type="term" value="P:heme transport"/>
    <property type="evidence" value="ECO:0007669"/>
    <property type="project" value="InterPro"/>
</dbReference>
<dbReference type="InterPro" id="IPR007078">
    <property type="entry name" value="Haem_export_protD_CcmD"/>
</dbReference>
<evidence type="ECO:0000256" key="10">
    <source>
        <dbReference type="ARBA" id="ARBA00022989"/>
    </source>
</evidence>
<keyword evidence="14" id="KW-1185">Reference proteome</keyword>
<proteinExistence type="inferred from homology"/>
<dbReference type="AlphaFoldDB" id="A0A1N6W3T9"/>
<dbReference type="STRING" id="1604334.SAMN05421546_1956"/>